<evidence type="ECO:0000259" key="8">
    <source>
        <dbReference type="Pfam" id="PF11846"/>
    </source>
</evidence>
<evidence type="ECO:0000256" key="5">
    <source>
        <dbReference type="SAM" id="MobiDB-lite"/>
    </source>
</evidence>
<keyword evidence="11" id="KW-1185">Reference proteome</keyword>
<evidence type="ECO:0000256" key="3">
    <source>
        <dbReference type="ARBA" id="ARBA00022989"/>
    </source>
</evidence>
<comment type="caution">
    <text evidence="10">The sequence shown here is derived from an EMBL/GenBank/DDBJ whole genome shotgun (WGS) entry which is preliminary data.</text>
</comment>
<keyword evidence="4 6" id="KW-0472">Membrane</keyword>
<feature type="transmembrane region" description="Helical" evidence="6">
    <location>
        <begin position="44"/>
        <end position="62"/>
    </location>
</feature>
<feature type="domain" description="O-antigen ligase-related" evidence="7">
    <location>
        <begin position="179"/>
        <end position="323"/>
    </location>
</feature>
<dbReference type="Proteomes" id="UP001365405">
    <property type="component" value="Unassembled WGS sequence"/>
</dbReference>
<feature type="transmembrane region" description="Helical" evidence="6">
    <location>
        <begin position="313"/>
        <end position="337"/>
    </location>
</feature>
<dbReference type="InterPro" id="IPR007016">
    <property type="entry name" value="O-antigen_ligase-rel_domated"/>
</dbReference>
<feature type="domain" description="Protein glycosylation ligase" evidence="9">
    <location>
        <begin position="141"/>
        <end position="166"/>
    </location>
</feature>
<evidence type="ECO:0000259" key="9">
    <source>
        <dbReference type="Pfam" id="PF15864"/>
    </source>
</evidence>
<evidence type="ECO:0000256" key="2">
    <source>
        <dbReference type="ARBA" id="ARBA00022692"/>
    </source>
</evidence>
<feature type="transmembrane region" description="Helical" evidence="6">
    <location>
        <begin position="414"/>
        <end position="434"/>
    </location>
</feature>
<feature type="transmembrane region" description="Helical" evidence="6">
    <location>
        <begin position="218"/>
        <end position="237"/>
    </location>
</feature>
<evidence type="ECO:0000256" key="4">
    <source>
        <dbReference type="ARBA" id="ARBA00023136"/>
    </source>
</evidence>
<feature type="transmembrane region" description="Helical" evidence="6">
    <location>
        <begin position="349"/>
        <end position="369"/>
    </location>
</feature>
<accession>A0ABU9CIU1</accession>
<evidence type="ECO:0000256" key="6">
    <source>
        <dbReference type="SAM" id="Phobius"/>
    </source>
</evidence>
<dbReference type="InterPro" id="IPR031726">
    <property type="entry name" value="PglL_A"/>
</dbReference>
<keyword evidence="3 6" id="KW-1133">Transmembrane helix</keyword>
<sequence>MPTLLAYNAPPSATLLNQCVAVAAWGAWVLVLAPARWPRGAGSLLAVLGVLGVSALSAWWLGALPRSLSLAAAGLIAAAALLVGTGADAARRHEGPALFEAFCVGLLGAGLASTVVAWVQVFMPGWADGSLIATSGLPGRAVGNLRQPNHLCSLLLWAMVAAVALHELGRLPRRALAAVVALLVVGVELTASRTGAVGLGVLMLWGLLDRRLSRTARWTLAATPLLYALAYGAMAWYGELAHQALGAEARIDAGGLGDGGSRNGRSNIWRNALALIQAQPWLGVGFGEFNFAWTLTPFPGRPTAFFDHTHNLMLQLAVELGLPRAGLVLALLAWALWQGGRRAMAAPSAAGSAGRAALVLVLLAGLHSLVEYPLWYAYFLLPAAFAWGFVLGLPDPAAGLQPSRAAEPLPRGPGLAVGLALGLAMMLGGALALLDYRSVVVIYAPPPGSTPLAERIERGQRSLLFAHHADYAASTNEVPAAARALGLARGTHSLLDTRLMIAWAQHLHAQGQETLAQGVAARLREFDNPEADDFFAPCEGGKTTGFPCQPPASTPGWRDYLPAATAGR</sequence>
<dbReference type="InterPro" id="IPR021797">
    <property type="entry name" value="Wzy_C_2"/>
</dbReference>
<evidence type="ECO:0000256" key="1">
    <source>
        <dbReference type="ARBA" id="ARBA00004141"/>
    </source>
</evidence>
<dbReference type="Pfam" id="PF15864">
    <property type="entry name" value="PglL_A"/>
    <property type="match status" value="1"/>
</dbReference>
<proteinExistence type="predicted"/>
<comment type="subcellular location">
    <subcellularLocation>
        <location evidence="1">Membrane</location>
        <topology evidence="1">Multi-pass membrane protein</topology>
    </subcellularLocation>
</comment>
<evidence type="ECO:0000313" key="10">
    <source>
        <dbReference type="EMBL" id="MEK8051681.1"/>
    </source>
</evidence>
<reference evidence="10 11" key="1">
    <citation type="submission" date="2024-04" db="EMBL/GenBank/DDBJ databases">
        <title>Novel species of the genus Ideonella isolated from streams.</title>
        <authorList>
            <person name="Lu H."/>
        </authorList>
    </citation>
    <scope>NUCLEOTIDE SEQUENCE [LARGE SCALE GENOMIC DNA]</scope>
    <source>
        <strain evidence="10 11">DXS22W</strain>
    </source>
</reference>
<feature type="transmembrane region" description="Helical" evidence="6">
    <location>
        <begin position="177"/>
        <end position="206"/>
    </location>
</feature>
<feature type="transmembrane region" description="Helical" evidence="6">
    <location>
        <begin position="102"/>
        <end position="127"/>
    </location>
</feature>
<dbReference type="Pfam" id="PF04932">
    <property type="entry name" value="Wzy_C"/>
    <property type="match status" value="1"/>
</dbReference>
<evidence type="ECO:0000259" key="7">
    <source>
        <dbReference type="Pfam" id="PF04932"/>
    </source>
</evidence>
<feature type="transmembrane region" description="Helical" evidence="6">
    <location>
        <begin position="68"/>
        <end position="90"/>
    </location>
</feature>
<dbReference type="EMBL" id="JBBUTH010000008">
    <property type="protein sequence ID" value="MEK8051681.1"/>
    <property type="molecule type" value="Genomic_DNA"/>
</dbReference>
<feature type="domain" description="Virulence factor membrane-bound polymerase C-terminal" evidence="8">
    <location>
        <begin position="357"/>
        <end position="524"/>
    </location>
</feature>
<feature type="transmembrane region" description="Helical" evidence="6">
    <location>
        <begin position="12"/>
        <end position="32"/>
    </location>
</feature>
<protein>
    <submittedName>
        <fullName evidence="10">Wzy polymerase domain-containing protein</fullName>
    </submittedName>
</protein>
<dbReference type="RefSeq" id="WP_341411380.1">
    <property type="nucleotide sequence ID" value="NZ_JBBUTH010000008.1"/>
</dbReference>
<dbReference type="PANTHER" id="PTHR37422">
    <property type="entry name" value="TEICHURONIC ACID BIOSYNTHESIS PROTEIN TUAE"/>
    <property type="match status" value="1"/>
</dbReference>
<dbReference type="Pfam" id="PF11846">
    <property type="entry name" value="Wzy_C_2"/>
    <property type="match status" value="1"/>
</dbReference>
<feature type="region of interest" description="Disordered" evidence="5">
    <location>
        <begin position="545"/>
        <end position="568"/>
    </location>
</feature>
<name>A0ABU9CIU1_9BURK</name>
<organism evidence="10 11">
    <name type="scientific">Pseudaquabacterium inlustre</name>
    <dbReference type="NCBI Taxonomy" id="2984192"/>
    <lineage>
        <taxon>Bacteria</taxon>
        <taxon>Pseudomonadati</taxon>
        <taxon>Pseudomonadota</taxon>
        <taxon>Betaproteobacteria</taxon>
        <taxon>Burkholderiales</taxon>
        <taxon>Sphaerotilaceae</taxon>
        <taxon>Pseudaquabacterium</taxon>
    </lineage>
</organism>
<gene>
    <name evidence="10" type="ORF">AACH10_15630</name>
</gene>
<keyword evidence="2 6" id="KW-0812">Transmembrane</keyword>
<dbReference type="PANTHER" id="PTHR37422:SF21">
    <property type="entry name" value="EXOQ-LIKE PROTEIN"/>
    <property type="match status" value="1"/>
</dbReference>
<dbReference type="InterPro" id="IPR051533">
    <property type="entry name" value="WaaL-like"/>
</dbReference>
<evidence type="ECO:0000313" key="11">
    <source>
        <dbReference type="Proteomes" id="UP001365405"/>
    </source>
</evidence>